<dbReference type="RefSeq" id="WP_266348803.1">
    <property type="nucleotide sequence ID" value="NZ_JAPKNG010000003.1"/>
</dbReference>
<reference evidence="5 6" key="1">
    <citation type="submission" date="2023-07" db="EMBL/GenBank/DDBJ databases">
        <title>Genomic Encyclopedia of Type Strains, Phase IV (KMG-IV): sequencing the most valuable type-strain genomes for metagenomic binning, comparative biology and taxonomic classification.</title>
        <authorList>
            <person name="Goeker M."/>
        </authorList>
    </citation>
    <scope>NUCLEOTIDE SEQUENCE [LARGE SCALE GENOMIC DNA]</scope>
    <source>
        <strain evidence="5 6">B6-8</strain>
    </source>
</reference>
<name>A0ABU0H7W9_9HYPH</name>
<protein>
    <submittedName>
        <fullName evidence="5">Endonuclease/exonuclease/phosphatase (EEP) superfamily protein YafD</fullName>
    </submittedName>
</protein>
<keyword evidence="3" id="KW-0812">Transmembrane</keyword>
<evidence type="ECO:0000313" key="5">
    <source>
        <dbReference type="EMBL" id="MDQ0437875.1"/>
    </source>
</evidence>
<evidence type="ECO:0000256" key="3">
    <source>
        <dbReference type="SAM" id="Phobius"/>
    </source>
</evidence>
<evidence type="ECO:0000256" key="1">
    <source>
        <dbReference type="ARBA" id="ARBA00004613"/>
    </source>
</evidence>
<accession>A0ABU0H7W9</accession>
<dbReference type="InterPro" id="IPR036691">
    <property type="entry name" value="Endo/exonu/phosph_ase_sf"/>
</dbReference>
<comment type="caution">
    <text evidence="5">The sequence shown here is derived from an EMBL/GenBank/DDBJ whole genome shotgun (WGS) entry which is preliminary data.</text>
</comment>
<feature type="transmembrane region" description="Helical" evidence="3">
    <location>
        <begin position="25"/>
        <end position="50"/>
    </location>
</feature>
<keyword evidence="5" id="KW-0540">Nuclease</keyword>
<evidence type="ECO:0000256" key="2">
    <source>
        <dbReference type="ARBA" id="ARBA00022525"/>
    </source>
</evidence>
<evidence type="ECO:0000259" key="4">
    <source>
        <dbReference type="Pfam" id="PF03372"/>
    </source>
</evidence>
<dbReference type="Proteomes" id="UP001241603">
    <property type="component" value="Unassembled WGS sequence"/>
</dbReference>
<dbReference type="InterPro" id="IPR002047">
    <property type="entry name" value="Adipokinetic_hormone_CS"/>
</dbReference>
<keyword evidence="3" id="KW-1133">Transmembrane helix</keyword>
<keyword evidence="2" id="KW-0964">Secreted</keyword>
<feature type="transmembrane region" description="Helical" evidence="3">
    <location>
        <begin position="80"/>
        <end position="96"/>
    </location>
</feature>
<dbReference type="PROSITE" id="PS00256">
    <property type="entry name" value="AKH"/>
    <property type="match status" value="1"/>
</dbReference>
<keyword evidence="6" id="KW-1185">Reference proteome</keyword>
<organism evidence="5 6">
    <name type="scientific">Kaistia dalseonensis</name>
    <dbReference type="NCBI Taxonomy" id="410840"/>
    <lineage>
        <taxon>Bacteria</taxon>
        <taxon>Pseudomonadati</taxon>
        <taxon>Pseudomonadota</taxon>
        <taxon>Alphaproteobacteria</taxon>
        <taxon>Hyphomicrobiales</taxon>
        <taxon>Kaistiaceae</taxon>
        <taxon>Kaistia</taxon>
    </lineage>
</organism>
<evidence type="ECO:0000313" key="6">
    <source>
        <dbReference type="Proteomes" id="UP001241603"/>
    </source>
</evidence>
<dbReference type="Pfam" id="PF03372">
    <property type="entry name" value="Exo_endo_phos"/>
    <property type="match status" value="1"/>
</dbReference>
<keyword evidence="5" id="KW-0255">Endonuclease</keyword>
<feature type="transmembrane region" description="Helical" evidence="3">
    <location>
        <begin position="56"/>
        <end position="73"/>
    </location>
</feature>
<keyword evidence="5" id="KW-0378">Hydrolase</keyword>
<dbReference type="GO" id="GO:0004519">
    <property type="term" value="F:endonuclease activity"/>
    <property type="evidence" value="ECO:0007669"/>
    <property type="project" value="UniProtKB-KW"/>
</dbReference>
<gene>
    <name evidence="5" type="ORF">QO014_002267</name>
</gene>
<dbReference type="InterPro" id="IPR005135">
    <property type="entry name" value="Endo/exonuclease/phosphatase"/>
</dbReference>
<dbReference type="SUPFAM" id="SSF56219">
    <property type="entry name" value="DNase I-like"/>
    <property type="match status" value="1"/>
</dbReference>
<proteinExistence type="predicted"/>
<dbReference type="EMBL" id="JAUSVO010000003">
    <property type="protein sequence ID" value="MDQ0437875.1"/>
    <property type="molecule type" value="Genomic_DNA"/>
</dbReference>
<feature type="domain" description="Endonuclease/exonuclease/phosphatase" evidence="4">
    <location>
        <begin position="119"/>
        <end position="336"/>
    </location>
</feature>
<keyword evidence="3" id="KW-0472">Membrane</keyword>
<dbReference type="Gene3D" id="3.60.10.10">
    <property type="entry name" value="Endonuclease/exonuclease/phosphatase"/>
    <property type="match status" value="1"/>
</dbReference>
<sequence>MLSAVASDASVWSFLPPLLIAASRFAFDASVLVVFGLAVAGYFGMSAWLFDMTNFFRPHIAALALLVLLFALLSQSPLRAVAGLVVLIIAAYPLIIRSVPAAAAAQGVAAQGPADLRVMSANVLFDNHHADAFLRLVADAKPDIIVGAEAGGHWQPVFKAIPGLDHVVGPEFGPQEGVVVASRYPLRATQLNFSAGWPRPEIGGGVPLRVEVDRPGATRPLVIYAIHPPTPRSWAGWRSRNLYLAQIAAMVRKEEATADVIVSGDWNTPSWSPFYRRFLVDAGAFATDGRAWPSPTRFFREFGAPPALGSPIDHIAVTGNIGLAGMHVGSDFGSDHLPVIANLSFH</sequence>
<comment type="subcellular location">
    <subcellularLocation>
        <location evidence="1">Secreted</location>
    </subcellularLocation>
</comment>